<dbReference type="InParanoid" id="A0A409XM72"/>
<feature type="compositionally biased region" description="Polar residues" evidence="1">
    <location>
        <begin position="77"/>
        <end position="86"/>
    </location>
</feature>
<reference evidence="2 3" key="1">
    <citation type="journal article" date="2018" name="Evol. Lett.">
        <title>Horizontal gene cluster transfer increased hallucinogenic mushroom diversity.</title>
        <authorList>
            <person name="Reynolds H.T."/>
            <person name="Vijayakumar V."/>
            <person name="Gluck-Thaler E."/>
            <person name="Korotkin H.B."/>
            <person name="Matheny P.B."/>
            <person name="Slot J.C."/>
        </authorList>
    </citation>
    <scope>NUCLEOTIDE SEQUENCE [LARGE SCALE GENOMIC DNA]</scope>
    <source>
        <strain evidence="2 3">2631</strain>
    </source>
</reference>
<organism evidence="2 3">
    <name type="scientific">Psilocybe cyanescens</name>
    <dbReference type="NCBI Taxonomy" id="93625"/>
    <lineage>
        <taxon>Eukaryota</taxon>
        <taxon>Fungi</taxon>
        <taxon>Dikarya</taxon>
        <taxon>Basidiomycota</taxon>
        <taxon>Agaricomycotina</taxon>
        <taxon>Agaricomycetes</taxon>
        <taxon>Agaricomycetidae</taxon>
        <taxon>Agaricales</taxon>
        <taxon>Agaricineae</taxon>
        <taxon>Strophariaceae</taxon>
        <taxon>Psilocybe</taxon>
    </lineage>
</organism>
<dbReference type="EMBL" id="NHYD01001231">
    <property type="protein sequence ID" value="PPQ91851.1"/>
    <property type="molecule type" value="Genomic_DNA"/>
</dbReference>
<dbReference type="STRING" id="93625.A0A409XM72"/>
<protein>
    <submittedName>
        <fullName evidence="2">Uncharacterized protein</fullName>
    </submittedName>
</protein>
<sequence>MAKDNPQSSKKSKFSSMSSYFKRHISPAPPEQSQGSSSKSRSLWRKPFFKSPSTPTQSTSSLPLASSTADSRGETALESSIATIPS</sequence>
<comment type="caution">
    <text evidence="2">The sequence shown here is derived from an EMBL/GenBank/DDBJ whole genome shotgun (WGS) entry which is preliminary data.</text>
</comment>
<name>A0A409XM72_PSICY</name>
<feature type="region of interest" description="Disordered" evidence="1">
    <location>
        <begin position="1"/>
        <end position="86"/>
    </location>
</feature>
<feature type="non-terminal residue" evidence="2">
    <location>
        <position position="86"/>
    </location>
</feature>
<evidence type="ECO:0000313" key="3">
    <source>
        <dbReference type="Proteomes" id="UP000283269"/>
    </source>
</evidence>
<feature type="compositionally biased region" description="Low complexity" evidence="1">
    <location>
        <begin position="51"/>
        <end position="70"/>
    </location>
</feature>
<keyword evidence="3" id="KW-1185">Reference proteome</keyword>
<dbReference type="Proteomes" id="UP000283269">
    <property type="component" value="Unassembled WGS sequence"/>
</dbReference>
<evidence type="ECO:0000256" key="1">
    <source>
        <dbReference type="SAM" id="MobiDB-lite"/>
    </source>
</evidence>
<gene>
    <name evidence="2" type="ORF">CVT25_000796</name>
</gene>
<evidence type="ECO:0000313" key="2">
    <source>
        <dbReference type="EMBL" id="PPQ91851.1"/>
    </source>
</evidence>
<dbReference type="AlphaFoldDB" id="A0A409XM72"/>
<proteinExistence type="predicted"/>
<accession>A0A409XM72</accession>